<dbReference type="OrthoDB" id="3468954at2"/>
<name>A0A7K0E122_9NOCA</name>
<keyword evidence="5 8" id="KW-0812">Transmembrane</keyword>
<dbReference type="GO" id="GO:0022857">
    <property type="term" value="F:transmembrane transporter activity"/>
    <property type="evidence" value="ECO:0007669"/>
    <property type="project" value="InterPro"/>
</dbReference>
<dbReference type="PANTHER" id="PTHR32196:SF21">
    <property type="entry name" value="ABC TRANSPORTER PERMEASE PROTEIN YPHD-RELATED"/>
    <property type="match status" value="1"/>
</dbReference>
<dbReference type="RefSeq" id="WP_153348810.1">
    <property type="nucleotide sequence ID" value="NZ_WEGI01000021.1"/>
</dbReference>
<feature type="transmembrane region" description="Helical" evidence="8">
    <location>
        <begin position="309"/>
        <end position="327"/>
    </location>
</feature>
<evidence type="ECO:0000256" key="8">
    <source>
        <dbReference type="SAM" id="Phobius"/>
    </source>
</evidence>
<proteinExistence type="predicted"/>
<keyword evidence="6 8" id="KW-1133">Transmembrane helix</keyword>
<dbReference type="Pfam" id="PF02653">
    <property type="entry name" value="BPD_transp_2"/>
    <property type="match status" value="1"/>
</dbReference>
<keyword evidence="4" id="KW-0997">Cell inner membrane</keyword>
<feature type="transmembrane region" description="Helical" evidence="8">
    <location>
        <begin position="137"/>
        <end position="156"/>
    </location>
</feature>
<dbReference type="PANTHER" id="PTHR32196">
    <property type="entry name" value="ABC TRANSPORTER PERMEASE PROTEIN YPHD-RELATED-RELATED"/>
    <property type="match status" value="1"/>
</dbReference>
<feature type="transmembrane region" description="Helical" evidence="8">
    <location>
        <begin position="255"/>
        <end position="274"/>
    </location>
</feature>
<evidence type="ECO:0000256" key="1">
    <source>
        <dbReference type="ARBA" id="ARBA00004651"/>
    </source>
</evidence>
<sequence>MTETKTLSAQPDSPRTPRRRLLPAVGLDRFSGLYLLVVLVIAYSLIEPSTFFTSQNFRLVLSSQAITGIITLGLMVSLICGVFDLSIAANMTWAVLFVGYLQEHGYPWGAAVVLAVLSGAVIGVLNAIVVTRLHVDSVIGTLGMSSILAAVSYRLTGGQAVTTGIRPGFSDFGNAEFASIPLPVYFFAVIAVALWYFLNYRPSGRYLYAVGSNLAAARLAGLKVLRLQWTGLIVSATVASFAGVVFAAQLGNSPYNAGTSYLLPAFSAAFLGATQVRPGRFNVWGTVIAIYLLAVGVKGLKLKWPSEAWISDLFEGVVLIVAVALAVRSSRRTRTA</sequence>
<comment type="subcellular location">
    <subcellularLocation>
        <location evidence="1">Cell membrane</location>
        <topology evidence="1">Multi-pass membrane protein</topology>
    </subcellularLocation>
</comment>
<feature type="transmembrane region" description="Helical" evidence="8">
    <location>
        <begin position="281"/>
        <end position="297"/>
    </location>
</feature>
<accession>A0A7K0E122</accession>
<feature type="transmembrane region" description="Helical" evidence="8">
    <location>
        <begin position="66"/>
        <end position="96"/>
    </location>
</feature>
<feature type="transmembrane region" description="Helical" evidence="8">
    <location>
        <begin position="229"/>
        <end position="249"/>
    </location>
</feature>
<keyword evidence="2" id="KW-0813">Transport</keyword>
<dbReference type="Proteomes" id="UP000431401">
    <property type="component" value="Unassembled WGS sequence"/>
</dbReference>
<dbReference type="InterPro" id="IPR001851">
    <property type="entry name" value="ABC_transp_permease"/>
</dbReference>
<evidence type="ECO:0000256" key="3">
    <source>
        <dbReference type="ARBA" id="ARBA00022475"/>
    </source>
</evidence>
<comment type="caution">
    <text evidence="9">The sequence shown here is derived from an EMBL/GenBank/DDBJ whole genome shotgun (WGS) entry which is preliminary data.</text>
</comment>
<evidence type="ECO:0000256" key="2">
    <source>
        <dbReference type="ARBA" id="ARBA00022448"/>
    </source>
</evidence>
<protein>
    <submittedName>
        <fullName evidence="9">Autoinducer 2 import system permease protein LsrD</fullName>
    </submittedName>
</protein>
<reference evidence="9 10" key="1">
    <citation type="submission" date="2019-10" db="EMBL/GenBank/DDBJ databases">
        <title>Nocardia macrotermitis sp. nov. and Nocardia aurantia sp. nov., isolated from the gut of fungus growing-termite Macrotermes natalensis.</title>
        <authorList>
            <person name="Benndorf R."/>
            <person name="Schwitalla J."/>
            <person name="Martin K."/>
            <person name="De Beer W."/>
            <person name="Kaster A.-K."/>
            <person name="Vollmers J."/>
            <person name="Poulsen M."/>
            <person name="Beemelmanns C."/>
        </authorList>
    </citation>
    <scope>NUCLEOTIDE SEQUENCE [LARGE SCALE GENOMIC DNA]</scope>
    <source>
        <strain evidence="9 10">RB56</strain>
    </source>
</reference>
<evidence type="ECO:0000256" key="5">
    <source>
        <dbReference type="ARBA" id="ARBA00022692"/>
    </source>
</evidence>
<evidence type="ECO:0000256" key="7">
    <source>
        <dbReference type="ARBA" id="ARBA00023136"/>
    </source>
</evidence>
<evidence type="ECO:0000256" key="6">
    <source>
        <dbReference type="ARBA" id="ARBA00022989"/>
    </source>
</evidence>
<evidence type="ECO:0000313" key="9">
    <source>
        <dbReference type="EMBL" id="MQY31571.1"/>
    </source>
</evidence>
<gene>
    <name evidence="9" type="primary">lsrD</name>
    <name evidence="9" type="ORF">NRB56_71800</name>
</gene>
<keyword evidence="10" id="KW-1185">Reference proteome</keyword>
<dbReference type="CDD" id="cd06579">
    <property type="entry name" value="TM_PBP1_transp_AraH_like"/>
    <property type="match status" value="1"/>
</dbReference>
<dbReference type="GO" id="GO:0005886">
    <property type="term" value="C:plasma membrane"/>
    <property type="evidence" value="ECO:0007669"/>
    <property type="project" value="UniProtKB-SubCell"/>
</dbReference>
<feature type="transmembrane region" description="Helical" evidence="8">
    <location>
        <begin position="21"/>
        <end position="46"/>
    </location>
</feature>
<dbReference type="AlphaFoldDB" id="A0A7K0E122"/>
<feature type="transmembrane region" description="Helical" evidence="8">
    <location>
        <begin position="108"/>
        <end position="131"/>
    </location>
</feature>
<organism evidence="9 10">
    <name type="scientific">Nocardia aurantia</name>
    <dbReference type="NCBI Taxonomy" id="2585199"/>
    <lineage>
        <taxon>Bacteria</taxon>
        <taxon>Bacillati</taxon>
        <taxon>Actinomycetota</taxon>
        <taxon>Actinomycetes</taxon>
        <taxon>Mycobacteriales</taxon>
        <taxon>Nocardiaceae</taxon>
        <taxon>Nocardia</taxon>
    </lineage>
</organism>
<keyword evidence="7 8" id="KW-0472">Membrane</keyword>
<evidence type="ECO:0000256" key="4">
    <source>
        <dbReference type="ARBA" id="ARBA00022519"/>
    </source>
</evidence>
<evidence type="ECO:0000313" key="10">
    <source>
        <dbReference type="Proteomes" id="UP000431401"/>
    </source>
</evidence>
<dbReference type="EMBL" id="WEGI01000021">
    <property type="protein sequence ID" value="MQY31571.1"/>
    <property type="molecule type" value="Genomic_DNA"/>
</dbReference>
<keyword evidence="3" id="KW-1003">Cell membrane</keyword>
<feature type="transmembrane region" description="Helical" evidence="8">
    <location>
        <begin position="177"/>
        <end position="198"/>
    </location>
</feature>